<keyword evidence="3" id="KW-1185">Reference proteome</keyword>
<feature type="compositionally biased region" description="Polar residues" evidence="1">
    <location>
        <begin position="38"/>
        <end position="50"/>
    </location>
</feature>
<name>A0A9J6P7F7_9CLOT</name>
<reference evidence="2" key="2">
    <citation type="submission" date="2021-04" db="EMBL/GenBank/DDBJ databases">
        <authorList>
            <person name="Dong X."/>
        </authorList>
    </citation>
    <scope>NUCLEOTIDE SEQUENCE</scope>
    <source>
        <strain evidence="2">ZWT</strain>
    </source>
</reference>
<proteinExistence type="predicted"/>
<accession>A0A9J6P7F7</accession>
<feature type="region of interest" description="Disordered" evidence="1">
    <location>
        <begin position="38"/>
        <end position="58"/>
    </location>
</feature>
<dbReference type="AlphaFoldDB" id="A0A9J6P7F7"/>
<evidence type="ECO:0008006" key="4">
    <source>
        <dbReference type="Google" id="ProtNLM"/>
    </source>
</evidence>
<comment type="caution">
    <text evidence="2">The sequence shown here is derived from an EMBL/GenBank/DDBJ whole genome shotgun (WGS) entry which is preliminary data.</text>
</comment>
<dbReference type="EMBL" id="JAGSOJ010000006">
    <property type="protein sequence ID" value="MCM1992563.1"/>
    <property type="molecule type" value="Genomic_DNA"/>
</dbReference>
<dbReference type="Proteomes" id="UP001056429">
    <property type="component" value="Unassembled WGS sequence"/>
</dbReference>
<reference evidence="2" key="1">
    <citation type="journal article" date="2021" name="mSystems">
        <title>Bacteria and Archaea Synergistically Convert Glycine Betaine to Biogenic Methane in the Formosa Cold Seep of the South China Sea.</title>
        <authorList>
            <person name="Li L."/>
            <person name="Zhang W."/>
            <person name="Zhang S."/>
            <person name="Song L."/>
            <person name="Sun Q."/>
            <person name="Zhang H."/>
            <person name="Xiang H."/>
            <person name="Dong X."/>
        </authorList>
    </citation>
    <scope>NUCLEOTIDE SEQUENCE</scope>
    <source>
        <strain evidence="2">ZWT</strain>
    </source>
</reference>
<sequence>MIKKVLMIMGVVSLLTSCGINKEKNDISKTINTNVIQKTENNDSQQQGKDTATKGNDKNYQEKVDKKVALVEDNFKLVDHIENSKDYKEKEGFNLDLESDGIIEKGENSGLMMGQSRSQKKITFRFKKFKGSYISSDFSINKDDKILIDYNGKVEEGNCVANILNSEYEIVLSMEYCGEKTYEFTSEKSDRYTVEFLTQEAKDGKITLEFRND</sequence>
<protein>
    <recommendedName>
        <fullName evidence="4">Lipoprotein</fullName>
    </recommendedName>
</protein>
<gene>
    <name evidence="2" type="ORF">KDK92_22850</name>
</gene>
<dbReference type="RefSeq" id="WP_250861727.1">
    <property type="nucleotide sequence ID" value="NZ_JAGSOJ010000006.1"/>
</dbReference>
<evidence type="ECO:0000256" key="1">
    <source>
        <dbReference type="SAM" id="MobiDB-lite"/>
    </source>
</evidence>
<dbReference type="PROSITE" id="PS51257">
    <property type="entry name" value="PROKAR_LIPOPROTEIN"/>
    <property type="match status" value="1"/>
</dbReference>
<evidence type="ECO:0000313" key="2">
    <source>
        <dbReference type="EMBL" id="MCM1992563.1"/>
    </source>
</evidence>
<evidence type="ECO:0000313" key="3">
    <source>
        <dbReference type="Proteomes" id="UP001056429"/>
    </source>
</evidence>
<organism evidence="2 3">
    <name type="scientific">Oceanirhabdus seepicola</name>
    <dbReference type="NCBI Taxonomy" id="2828781"/>
    <lineage>
        <taxon>Bacteria</taxon>
        <taxon>Bacillati</taxon>
        <taxon>Bacillota</taxon>
        <taxon>Clostridia</taxon>
        <taxon>Eubacteriales</taxon>
        <taxon>Clostridiaceae</taxon>
        <taxon>Oceanirhabdus</taxon>
    </lineage>
</organism>